<dbReference type="EMBL" id="JAAMPC010000007">
    <property type="protein sequence ID" value="KAG2302261.1"/>
    <property type="molecule type" value="Genomic_DNA"/>
</dbReference>
<dbReference type="Proteomes" id="UP000886595">
    <property type="component" value="Unassembled WGS sequence"/>
</dbReference>
<feature type="domain" description="DUF7797" evidence="1">
    <location>
        <begin position="1"/>
        <end position="28"/>
    </location>
</feature>
<comment type="caution">
    <text evidence="2">The sequence shown here is derived from an EMBL/GenBank/DDBJ whole genome shotgun (WGS) entry which is preliminary data.</text>
</comment>
<dbReference type="OrthoDB" id="787137at2759"/>
<keyword evidence="3" id="KW-1185">Reference proteome</keyword>
<dbReference type="PANTHER" id="PTHR47527:SF5">
    <property type="entry name" value="PHD-TYPE DOMAIN-CONTAINING PROTEIN"/>
    <property type="match status" value="1"/>
</dbReference>
<dbReference type="AlphaFoldDB" id="A0A8X7S9S1"/>
<proteinExistence type="predicted"/>
<sequence>MREGKSPTEMELQLMVEARSKLAEMCQEFTPNDIIGGDGVRGVIEDLGKNVSVANKCISSEVTTVNPAVSHFRPKMVLNGAASQGTGVPANSSVNYYAGFWSTQPQSTISFASFQNLSLV</sequence>
<evidence type="ECO:0000313" key="2">
    <source>
        <dbReference type="EMBL" id="KAG2302261.1"/>
    </source>
</evidence>
<reference evidence="2 3" key="1">
    <citation type="submission" date="2020-02" db="EMBL/GenBank/DDBJ databases">
        <authorList>
            <person name="Ma Q."/>
            <person name="Huang Y."/>
            <person name="Song X."/>
            <person name="Pei D."/>
        </authorList>
    </citation>
    <scope>NUCLEOTIDE SEQUENCE [LARGE SCALE GENOMIC DNA]</scope>
    <source>
        <strain evidence="2">Sxm20200214</strain>
        <tissue evidence="2">Leaf</tissue>
    </source>
</reference>
<name>A0A8X7S9S1_BRACI</name>
<accession>A0A8X7S9S1</accession>
<evidence type="ECO:0000313" key="3">
    <source>
        <dbReference type="Proteomes" id="UP000886595"/>
    </source>
</evidence>
<dbReference type="PANTHER" id="PTHR47527">
    <property type="entry name" value="RING/FYVE/PHD ZINC FINGER SUPERFAMILY PROTEIN"/>
    <property type="match status" value="1"/>
</dbReference>
<evidence type="ECO:0000259" key="1">
    <source>
        <dbReference type="Pfam" id="PF25073"/>
    </source>
</evidence>
<organism evidence="2 3">
    <name type="scientific">Brassica carinata</name>
    <name type="common">Ethiopian mustard</name>
    <name type="synonym">Abyssinian cabbage</name>
    <dbReference type="NCBI Taxonomy" id="52824"/>
    <lineage>
        <taxon>Eukaryota</taxon>
        <taxon>Viridiplantae</taxon>
        <taxon>Streptophyta</taxon>
        <taxon>Embryophyta</taxon>
        <taxon>Tracheophyta</taxon>
        <taxon>Spermatophyta</taxon>
        <taxon>Magnoliopsida</taxon>
        <taxon>eudicotyledons</taxon>
        <taxon>Gunneridae</taxon>
        <taxon>Pentapetalae</taxon>
        <taxon>rosids</taxon>
        <taxon>malvids</taxon>
        <taxon>Brassicales</taxon>
        <taxon>Brassicaceae</taxon>
        <taxon>Brassiceae</taxon>
        <taxon>Brassica</taxon>
    </lineage>
</organism>
<dbReference type="Pfam" id="PF25073">
    <property type="entry name" value="DUF7797"/>
    <property type="match status" value="1"/>
</dbReference>
<gene>
    <name evidence="2" type="ORF">Bca52824_030912</name>
</gene>
<protein>
    <recommendedName>
        <fullName evidence="1">DUF7797 domain-containing protein</fullName>
    </recommendedName>
</protein>
<dbReference type="InterPro" id="IPR056699">
    <property type="entry name" value="DUF7797"/>
</dbReference>